<dbReference type="SMART" id="SM00425">
    <property type="entry name" value="TBOX"/>
    <property type="match status" value="1"/>
</dbReference>
<accession>A0A7M5X5A2</accession>
<keyword evidence="3 6" id="KW-0238">DNA-binding</keyword>
<dbReference type="Proteomes" id="UP000594262">
    <property type="component" value="Unplaced"/>
</dbReference>
<dbReference type="PANTHER" id="PTHR11267">
    <property type="entry name" value="T-BOX PROTEIN-RELATED"/>
    <property type="match status" value="1"/>
</dbReference>
<dbReference type="PROSITE" id="PS01264">
    <property type="entry name" value="TBOX_2"/>
    <property type="match status" value="1"/>
</dbReference>
<dbReference type="GO" id="GO:0001708">
    <property type="term" value="P:cell fate specification"/>
    <property type="evidence" value="ECO:0007669"/>
    <property type="project" value="TreeGrafter"/>
</dbReference>
<dbReference type="EnsemblMetazoa" id="CLYHEMT017720.1">
    <property type="protein sequence ID" value="CLYHEMP017720.1"/>
    <property type="gene ID" value="CLYHEMG017720"/>
</dbReference>
<dbReference type="InterPro" id="IPR018186">
    <property type="entry name" value="TF_T-box_CS"/>
</dbReference>
<dbReference type="GO" id="GO:0045893">
    <property type="term" value="P:positive regulation of DNA-templated transcription"/>
    <property type="evidence" value="ECO:0007669"/>
    <property type="project" value="InterPro"/>
</dbReference>
<dbReference type="PANTHER" id="PTHR11267:SF204">
    <property type="entry name" value="SPADETAIL"/>
    <property type="match status" value="1"/>
</dbReference>
<dbReference type="OrthoDB" id="7442607at2759"/>
<comment type="caution">
    <text evidence="6">Lacks conserved residue(s) required for the propagation of feature annotation.</text>
</comment>
<dbReference type="InterPro" id="IPR036960">
    <property type="entry name" value="T-box_sf"/>
</dbReference>
<feature type="region of interest" description="Disordered" evidence="7">
    <location>
        <begin position="1"/>
        <end position="153"/>
    </location>
</feature>
<organism evidence="9 10">
    <name type="scientific">Clytia hemisphaerica</name>
    <dbReference type="NCBI Taxonomy" id="252671"/>
    <lineage>
        <taxon>Eukaryota</taxon>
        <taxon>Metazoa</taxon>
        <taxon>Cnidaria</taxon>
        <taxon>Hydrozoa</taxon>
        <taxon>Hydroidolina</taxon>
        <taxon>Leptothecata</taxon>
        <taxon>Obeliida</taxon>
        <taxon>Clytiidae</taxon>
        <taxon>Clytia</taxon>
    </lineage>
</organism>
<dbReference type="GO" id="GO:0000978">
    <property type="term" value="F:RNA polymerase II cis-regulatory region sequence-specific DNA binding"/>
    <property type="evidence" value="ECO:0007669"/>
    <property type="project" value="InterPro"/>
</dbReference>
<evidence type="ECO:0000256" key="6">
    <source>
        <dbReference type="PROSITE-ProRule" id="PRU00201"/>
    </source>
</evidence>
<dbReference type="GO" id="GO:0000785">
    <property type="term" value="C:chromatin"/>
    <property type="evidence" value="ECO:0007669"/>
    <property type="project" value="TreeGrafter"/>
</dbReference>
<dbReference type="RefSeq" id="XP_066934319.1">
    <property type="nucleotide sequence ID" value="XM_067078218.1"/>
</dbReference>
<reference evidence="9" key="1">
    <citation type="submission" date="2021-01" db="UniProtKB">
        <authorList>
            <consortium name="EnsemblMetazoa"/>
        </authorList>
    </citation>
    <scope>IDENTIFICATION</scope>
</reference>
<proteinExistence type="predicted"/>
<evidence type="ECO:0000256" key="7">
    <source>
        <dbReference type="SAM" id="MobiDB-lite"/>
    </source>
</evidence>
<keyword evidence="5 6" id="KW-0539">Nucleus</keyword>
<protein>
    <recommendedName>
        <fullName evidence="8">T-box domain-containing protein</fullName>
    </recommendedName>
</protein>
<dbReference type="FunFam" id="2.60.40.820:FF:000007">
    <property type="entry name" value="T-box transcription factor"/>
    <property type="match status" value="1"/>
</dbReference>
<dbReference type="PRINTS" id="PR00937">
    <property type="entry name" value="TBOX"/>
</dbReference>
<evidence type="ECO:0000256" key="5">
    <source>
        <dbReference type="ARBA" id="ARBA00023242"/>
    </source>
</evidence>
<dbReference type="GO" id="GO:0000981">
    <property type="term" value="F:DNA-binding transcription factor activity, RNA polymerase II-specific"/>
    <property type="evidence" value="ECO:0007669"/>
    <property type="project" value="TreeGrafter"/>
</dbReference>
<dbReference type="AlphaFoldDB" id="A0A7M5X5A2"/>
<dbReference type="SUPFAM" id="SSF49417">
    <property type="entry name" value="p53-like transcription factors"/>
    <property type="match status" value="1"/>
</dbReference>
<keyword evidence="4" id="KW-0804">Transcription</keyword>
<evidence type="ECO:0000256" key="1">
    <source>
        <dbReference type="ARBA" id="ARBA00004123"/>
    </source>
</evidence>
<keyword evidence="2" id="KW-0805">Transcription regulation</keyword>
<evidence type="ECO:0000256" key="3">
    <source>
        <dbReference type="ARBA" id="ARBA00023125"/>
    </source>
</evidence>
<keyword evidence="10" id="KW-1185">Reference proteome</keyword>
<evidence type="ECO:0000313" key="9">
    <source>
        <dbReference type="EnsemblMetazoa" id="CLYHEMP017720.1"/>
    </source>
</evidence>
<feature type="compositionally biased region" description="Polar residues" evidence="7">
    <location>
        <begin position="43"/>
        <end position="70"/>
    </location>
</feature>
<evidence type="ECO:0000256" key="2">
    <source>
        <dbReference type="ARBA" id="ARBA00023015"/>
    </source>
</evidence>
<feature type="domain" description="T-box" evidence="8">
    <location>
        <begin position="243"/>
        <end position="421"/>
    </location>
</feature>
<dbReference type="GO" id="GO:0005634">
    <property type="term" value="C:nucleus"/>
    <property type="evidence" value="ECO:0007669"/>
    <property type="project" value="UniProtKB-SubCell"/>
</dbReference>
<dbReference type="GeneID" id="136822000"/>
<name>A0A7M5X5A2_9CNID</name>
<sequence>MSDSWCDPRHQPASDFVGTIHYTSEDNSNTPSSTTSPDITSTHDQLSLQQNTVSVASPPASSGKATTANNIGDKPTPPSESNTITYHETNQSEPNTSHFLTNSLNNNVQYPNYFYPSTNGLGPNSTDGNLSVTNEPTTNQHPVTSHHPHQQPKEINEGYLDTAYNNYSTNNNSNDHPQLNKYDRYALWSESGATQNPSNNFNTPLLPPPYPPSHFGYQKFWPSSRFNRRTVVTPKDSPIKMTLENKAMIERFDKYCTEMIITKTGRRMFPSPQITLQGLESTQKYFVLFDVTPADDNRYKFHHFNWVIAGKAEPLPPVRFYIHPESPLTGAQWMKQQITFQKVKLTNNTCDQHGHLILNSMHRYQPRIHVVQATDIYQLQYQTFHTYAFPECQFIAVTAYQNSQITQLKIEHNPFAKGFRKQEKDKSKSHEEDRPSNGKEKRMEDTDFKKPYCFDPKFASERKSLNHYDASIGRWNYLDQQMNQSGYTNRPIAPIDCCNSQSKYEYRYPAPMNTYNDFEKTQQHFQNNELMKSYMDYNQTETVPRAIPFMPEYPSSTDFKVNGPSFI</sequence>
<dbReference type="PROSITE" id="PS50252">
    <property type="entry name" value="TBOX_3"/>
    <property type="match status" value="1"/>
</dbReference>
<dbReference type="Pfam" id="PF00907">
    <property type="entry name" value="T-box"/>
    <property type="match status" value="1"/>
</dbReference>
<feature type="compositionally biased region" description="Low complexity" evidence="7">
    <location>
        <begin position="25"/>
        <end position="42"/>
    </location>
</feature>
<feature type="region of interest" description="Disordered" evidence="7">
    <location>
        <begin position="416"/>
        <end position="444"/>
    </location>
</feature>
<evidence type="ECO:0000313" key="10">
    <source>
        <dbReference type="Proteomes" id="UP000594262"/>
    </source>
</evidence>
<dbReference type="InterPro" id="IPR001699">
    <property type="entry name" value="TF_T-box"/>
</dbReference>
<dbReference type="InterPro" id="IPR008967">
    <property type="entry name" value="p53-like_TF_DNA-bd_sf"/>
</dbReference>
<comment type="subcellular location">
    <subcellularLocation>
        <location evidence="1 6">Nucleus</location>
    </subcellularLocation>
</comment>
<evidence type="ECO:0000259" key="8">
    <source>
        <dbReference type="PROSITE" id="PS50252"/>
    </source>
</evidence>
<feature type="compositionally biased region" description="Basic and acidic residues" evidence="7">
    <location>
        <begin position="1"/>
        <end position="12"/>
    </location>
</feature>
<evidence type="ECO:0000256" key="4">
    <source>
        <dbReference type="ARBA" id="ARBA00023163"/>
    </source>
</evidence>
<dbReference type="Gene3D" id="2.60.40.820">
    <property type="entry name" value="Transcription factor, T-box"/>
    <property type="match status" value="1"/>
</dbReference>
<feature type="compositionally biased region" description="Polar residues" evidence="7">
    <location>
        <begin position="79"/>
        <end position="143"/>
    </location>
</feature>
<dbReference type="InterPro" id="IPR046360">
    <property type="entry name" value="T-box_DNA-bd"/>
</dbReference>